<feature type="transmembrane region" description="Helical" evidence="1">
    <location>
        <begin position="50"/>
        <end position="71"/>
    </location>
</feature>
<feature type="transmembrane region" description="Helical" evidence="1">
    <location>
        <begin position="203"/>
        <end position="225"/>
    </location>
</feature>
<feature type="transmembrane region" description="Helical" evidence="1">
    <location>
        <begin position="162"/>
        <end position="183"/>
    </location>
</feature>
<dbReference type="Proteomes" id="UP000604765">
    <property type="component" value="Unassembled WGS sequence"/>
</dbReference>
<accession>A0ABQ3VXV6</accession>
<feature type="transmembrane region" description="Helical" evidence="1">
    <location>
        <begin position="12"/>
        <end position="38"/>
    </location>
</feature>
<proteinExistence type="predicted"/>
<feature type="transmembrane region" description="Helical" evidence="1">
    <location>
        <begin position="259"/>
        <end position="275"/>
    </location>
</feature>
<evidence type="ECO:0000313" key="3">
    <source>
        <dbReference type="EMBL" id="GHP13169.1"/>
    </source>
</evidence>
<feature type="transmembrane region" description="Helical" evidence="1">
    <location>
        <begin position="479"/>
        <end position="498"/>
    </location>
</feature>
<gene>
    <name evidence="3" type="ORF">YK48G_05940</name>
</gene>
<feature type="transmembrane region" description="Helical" evidence="1">
    <location>
        <begin position="237"/>
        <end position="253"/>
    </location>
</feature>
<feature type="transmembrane region" description="Helical" evidence="1">
    <location>
        <begin position="295"/>
        <end position="313"/>
    </location>
</feature>
<organism evidence="3 4">
    <name type="scientific">Lentilactobacillus fungorum</name>
    <dbReference type="NCBI Taxonomy" id="2201250"/>
    <lineage>
        <taxon>Bacteria</taxon>
        <taxon>Bacillati</taxon>
        <taxon>Bacillota</taxon>
        <taxon>Bacilli</taxon>
        <taxon>Lactobacillales</taxon>
        <taxon>Lactobacillaceae</taxon>
        <taxon>Lentilactobacillus</taxon>
    </lineage>
</organism>
<evidence type="ECO:0000256" key="1">
    <source>
        <dbReference type="SAM" id="Phobius"/>
    </source>
</evidence>
<feature type="domain" description="Glycosyltransferase RgtA/B/C/D-like" evidence="2">
    <location>
        <begin position="147"/>
        <end position="241"/>
    </location>
</feature>
<keyword evidence="1" id="KW-0812">Transmembrane</keyword>
<dbReference type="Pfam" id="PF13231">
    <property type="entry name" value="PMT_2"/>
    <property type="match status" value="1"/>
</dbReference>
<comment type="caution">
    <text evidence="3">The sequence shown here is derived from an EMBL/GenBank/DDBJ whole genome shotgun (WGS) entry which is preliminary data.</text>
</comment>
<keyword evidence="1" id="KW-0472">Membrane</keyword>
<keyword evidence="1" id="KW-1133">Transmembrane helix</keyword>
<feature type="transmembrane region" description="Helical" evidence="1">
    <location>
        <begin position="448"/>
        <end position="467"/>
    </location>
</feature>
<evidence type="ECO:0000259" key="2">
    <source>
        <dbReference type="Pfam" id="PF13231"/>
    </source>
</evidence>
<reference evidence="3 4" key="1">
    <citation type="journal article" date="2021" name="Int. J. Syst. Evol. Microbiol.">
        <title>Lentilactobacillus fungorum sp. nov., isolated from spent mushroom substrates.</title>
        <authorList>
            <person name="Tohno M."/>
            <person name="Tanizawa Y."/>
            <person name="Kojima Y."/>
            <person name="Sakamoto M."/>
            <person name="Ohkuma M."/>
            <person name="Kobayashi H."/>
        </authorList>
    </citation>
    <scope>NUCLEOTIDE SEQUENCE [LARGE SCALE GENOMIC DNA]</scope>
    <source>
        <strain evidence="3 4">YK48G</strain>
    </source>
</reference>
<keyword evidence="4" id="KW-1185">Reference proteome</keyword>
<name>A0ABQ3VXV6_9LACO</name>
<feature type="transmembrane region" description="Helical" evidence="1">
    <location>
        <begin position="78"/>
        <end position="103"/>
    </location>
</feature>
<protein>
    <recommendedName>
        <fullName evidence="2">Glycosyltransferase RgtA/B/C/D-like domain-containing protein</fullName>
    </recommendedName>
</protein>
<feature type="transmembrane region" description="Helical" evidence="1">
    <location>
        <begin position="123"/>
        <end position="150"/>
    </location>
</feature>
<sequence>MKMKQPGFLKLTYFLVTGAAILAIIWLMAATITGYFRIFYKSFAPNTDGLITWTMLAMICLMILWQLAGFFAKRFTGWLVAFIGLMSIPKIVLILVFKLHPISDMYSYNVLAASRANGDSWHWMYHVGVLDLDSIFPHVLHIANLYNYLFKIFANSPKVIQFFNVVVSALTAILVMNIVSYFFNRHVGMFAAMVFFFTPTWYLFTTLIGAEPTWVFLLFLSLWLLKRLVNYRSFSDWHFWVTVGLIAVVLDAAQSIRPLSMAFGIGYSLFVWFRFKEAPSTKTNEMTGERERRAAFWVPRIGILVVAMAFFGLNQLQPRIDRLYFGVPIAKATVGEAYTLAVGTNPKTGGIYSDQIAANLEKYNHNQKLSMAERFDGFNQVLTTQLADNVHYLTKRKAWGKFLYQKTEILMRPEYGQVSFYENTRKKFSQMDVMPRSVITSSTNISTGWEVAMMVLVLLSLLTQLIPKEDSLSAAREQNGILINEIILIGMTLIFLAVEVQSRYQIAFYLPWVALSSIGMRYMMPSLSYQPEKEVSAAGDSEKYD</sequence>
<dbReference type="EMBL" id="BNJR01000007">
    <property type="protein sequence ID" value="GHP13169.1"/>
    <property type="molecule type" value="Genomic_DNA"/>
</dbReference>
<dbReference type="InterPro" id="IPR038731">
    <property type="entry name" value="RgtA/B/C-like"/>
</dbReference>
<evidence type="ECO:0000313" key="4">
    <source>
        <dbReference type="Proteomes" id="UP000604765"/>
    </source>
</evidence>